<dbReference type="KEGG" id="pfy:PFICI_08873"/>
<feature type="region of interest" description="Disordered" evidence="1">
    <location>
        <begin position="160"/>
        <end position="185"/>
    </location>
</feature>
<name>W3WYT7_PESFW</name>
<sequence>MTTHEEIRVVSAAIEKADLKALRSVLKSMCESSEECRKQAAQRLLLSVPTGSNKRKSEQSPQEAEDASDNKKAKTVVSRFEKCITCKKVFDITTNRDDSCQTHSAYLEIDDDVFPDDDEIANGHVDPYTDWRREEWPEGFIWQCCDRHIKETPCVIQRHIAGPDGAKSPEGTDEESPIEISSDEE</sequence>
<dbReference type="PANTHER" id="PTHR38167">
    <property type="entry name" value="C2H2-TYPE DOMAIN-CONTAINING PROTEIN"/>
    <property type="match status" value="1"/>
</dbReference>
<dbReference type="GeneID" id="19273886"/>
<dbReference type="RefSeq" id="XP_007835645.1">
    <property type="nucleotide sequence ID" value="XM_007837454.1"/>
</dbReference>
<accession>W3WYT7</accession>
<feature type="compositionally biased region" description="Acidic residues" evidence="1">
    <location>
        <begin position="171"/>
        <end position="185"/>
    </location>
</feature>
<dbReference type="Proteomes" id="UP000030651">
    <property type="component" value="Unassembled WGS sequence"/>
</dbReference>
<evidence type="ECO:0000313" key="2">
    <source>
        <dbReference type="EMBL" id="ETS79020.1"/>
    </source>
</evidence>
<dbReference type="STRING" id="1229662.W3WYT7"/>
<evidence type="ECO:0008006" key="4">
    <source>
        <dbReference type="Google" id="ProtNLM"/>
    </source>
</evidence>
<evidence type="ECO:0000313" key="3">
    <source>
        <dbReference type="Proteomes" id="UP000030651"/>
    </source>
</evidence>
<dbReference type="InParanoid" id="W3WYT7"/>
<feature type="region of interest" description="Disordered" evidence="1">
    <location>
        <begin position="47"/>
        <end position="71"/>
    </location>
</feature>
<dbReference type="PANTHER" id="PTHR38167:SF1">
    <property type="entry name" value="C2H2-TYPE DOMAIN-CONTAINING PROTEIN"/>
    <property type="match status" value="1"/>
</dbReference>
<dbReference type="EMBL" id="KI912114">
    <property type="protein sequence ID" value="ETS79020.1"/>
    <property type="molecule type" value="Genomic_DNA"/>
</dbReference>
<proteinExistence type="predicted"/>
<dbReference type="OMA" id="RWCCCER"/>
<protein>
    <recommendedName>
        <fullName evidence="4">C2H2-type domain-containing protein</fullName>
    </recommendedName>
</protein>
<dbReference type="HOGENOM" id="CLU_116840_0_0_1"/>
<evidence type="ECO:0000256" key="1">
    <source>
        <dbReference type="SAM" id="MobiDB-lite"/>
    </source>
</evidence>
<dbReference type="AlphaFoldDB" id="W3WYT7"/>
<gene>
    <name evidence="2" type="ORF">PFICI_08873</name>
</gene>
<reference evidence="3" key="1">
    <citation type="journal article" date="2015" name="BMC Genomics">
        <title>Genomic and transcriptomic analysis of the endophytic fungus Pestalotiopsis fici reveals its lifestyle and high potential for synthesis of natural products.</title>
        <authorList>
            <person name="Wang X."/>
            <person name="Zhang X."/>
            <person name="Liu L."/>
            <person name="Xiang M."/>
            <person name="Wang W."/>
            <person name="Sun X."/>
            <person name="Che Y."/>
            <person name="Guo L."/>
            <person name="Liu G."/>
            <person name="Guo L."/>
            <person name="Wang C."/>
            <person name="Yin W.B."/>
            <person name="Stadler M."/>
            <person name="Zhang X."/>
            <person name="Liu X."/>
        </authorList>
    </citation>
    <scope>NUCLEOTIDE SEQUENCE [LARGE SCALE GENOMIC DNA]</scope>
    <source>
        <strain evidence="3">W106-1 / CGMCC3.15140</strain>
    </source>
</reference>
<organism evidence="2 3">
    <name type="scientific">Pestalotiopsis fici (strain W106-1 / CGMCC3.15140)</name>
    <dbReference type="NCBI Taxonomy" id="1229662"/>
    <lineage>
        <taxon>Eukaryota</taxon>
        <taxon>Fungi</taxon>
        <taxon>Dikarya</taxon>
        <taxon>Ascomycota</taxon>
        <taxon>Pezizomycotina</taxon>
        <taxon>Sordariomycetes</taxon>
        <taxon>Xylariomycetidae</taxon>
        <taxon>Amphisphaeriales</taxon>
        <taxon>Sporocadaceae</taxon>
        <taxon>Pestalotiopsis</taxon>
    </lineage>
</organism>
<keyword evidence="3" id="KW-1185">Reference proteome</keyword>
<dbReference type="OrthoDB" id="5422613at2759"/>